<keyword evidence="1" id="KW-0413">Isomerase</keyword>
<comment type="caution">
    <text evidence="1">The sequence shown here is derived from an EMBL/GenBank/DDBJ whole genome shotgun (WGS) entry which is preliminary data.</text>
</comment>
<dbReference type="STRING" id="247279.NIES1031_17540"/>
<dbReference type="AlphaFoldDB" id="A0A1U7HJD1"/>
<protein>
    <submittedName>
        <fullName evidence="1">Xylose isomerase</fullName>
    </submittedName>
</protein>
<dbReference type="OrthoDB" id="9785907at2"/>
<sequence length="405" mass="45933">MQLANIHLTYCTNVHPGESWRDVFANLEKYIPELKARLAPDKPFGIGLRLSAQAASELLENDRLAQFQAWLQQNDLYVFTLNGFPYGGFHHQVVKDKVYAPDWRSRDRLDYTLNLTQILAALLPAGIDGGISTLPLSYKPWFAQLSTDDAFKTATRNVAAIAAEMIRIREQTGKLLHLDLEPEPDGLIENTTEVIDFFDSWLLPIGGRYLAEILEISQTVAEILLREHIRICYDTCHFAVEFEDPKSAFTRLQTAGISIGKIQISAAIRVTLPDEVTQRQAIGDKLSSFAESTYLHQVIARSHDGTLHHYSDLSTALPHLAQSTAQEWRTHFHVPIFIHDYQTLQSTQNDIVAVLNLLGKQQCHHLEIETYTWDILPPAMKLDLLASIQREYEWILQHLATEVTA</sequence>
<keyword evidence="2" id="KW-1185">Reference proteome</keyword>
<dbReference type="InterPro" id="IPR036237">
    <property type="entry name" value="Xyl_isomerase-like_sf"/>
</dbReference>
<dbReference type="Proteomes" id="UP000185984">
    <property type="component" value="Unassembled WGS sequence"/>
</dbReference>
<dbReference type="PROSITE" id="PS00730">
    <property type="entry name" value="AP_NUCLEASE_F2_2"/>
    <property type="match status" value="1"/>
</dbReference>
<dbReference type="GO" id="GO:0016853">
    <property type="term" value="F:isomerase activity"/>
    <property type="evidence" value="ECO:0007669"/>
    <property type="project" value="UniProtKB-KW"/>
</dbReference>
<proteinExistence type="predicted"/>
<name>A0A1U7HJD1_9CHRO</name>
<dbReference type="EMBL" id="MRCC01000015">
    <property type="protein sequence ID" value="OKH23700.1"/>
    <property type="molecule type" value="Genomic_DNA"/>
</dbReference>
<organism evidence="1 2">
    <name type="scientific">Chroogloeocystis siderophila 5.2 s.c.1</name>
    <dbReference type="NCBI Taxonomy" id="247279"/>
    <lineage>
        <taxon>Bacteria</taxon>
        <taxon>Bacillati</taxon>
        <taxon>Cyanobacteriota</taxon>
        <taxon>Cyanophyceae</taxon>
        <taxon>Oscillatoriophycideae</taxon>
        <taxon>Chroococcales</taxon>
        <taxon>Chroococcaceae</taxon>
        <taxon>Chroogloeocystis</taxon>
    </lineage>
</organism>
<reference evidence="1 2" key="1">
    <citation type="submission" date="2016-11" db="EMBL/GenBank/DDBJ databases">
        <title>Draft Genome Sequences of Nine Cyanobacterial Strains from Diverse Habitats.</title>
        <authorList>
            <person name="Zhu T."/>
            <person name="Hou S."/>
            <person name="Lu X."/>
            <person name="Hess W.R."/>
        </authorList>
    </citation>
    <scope>NUCLEOTIDE SEQUENCE [LARGE SCALE GENOMIC DNA]</scope>
    <source>
        <strain evidence="1 2">5.2 s.c.1</strain>
    </source>
</reference>
<dbReference type="Gene3D" id="3.20.20.150">
    <property type="entry name" value="Divalent-metal-dependent TIM barrel enzymes"/>
    <property type="match status" value="1"/>
</dbReference>
<evidence type="ECO:0000313" key="1">
    <source>
        <dbReference type="EMBL" id="OKH23700.1"/>
    </source>
</evidence>
<accession>A0A1U7HJD1</accession>
<dbReference type="GO" id="GO:0008270">
    <property type="term" value="F:zinc ion binding"/>
    <property type="evidence" value="ECO:0007669"/>
    <property type="project" value="InterPro"/>
</dbReference>
<dbReference type="NCBIfam" id="NF035939">
    <property type="entry name" value="TIM_EboE"/>
    <property type="match status" value="1"/>
</dbReference>
<dbReference type="InterPro" id="IPR018246">
    <property type="entry name" value="AP_endonuc_F2_Zn_BS"/>
</dbReference>
<gene>
    <name evidence="1" type="ORF">NIES1031_17540</name>
</gene>
<dbReference type="SUPFAM" id="SSF51658">
    <property type="entry name" value="Xylose isomerase-like"/>
    <property type="match status" value="1"/>
</dbReference>
<evidence type="ECO:0000313" key="2">
    <source>
        <dbReference type="Proteomes" id="UP000185984"/>
    </source>
</evidence>